<dbReference type="InterPro" id="IPR029044">
    <property type="entry name" value="Nucleotide-diphossugar_trans"/>
</dbReference>
<dbReference type="GO" id="GO:0016757">
    <property type="term" value="F:glycosyltransferase activity"/>
    <property type="evidence" value="ECO:0007669"/>
    <property type="project" value="InterPro"/>
</dbReference>
<keyword evidence="2" id="KW-1185">Reference proteome</keyword>
<dbReference type="AlphaFoldDB" id="A0A220S228"/>
<dbReference type="InterPro" id="IPR051159">
    <property type="entry name" value="Hexapeptide_acetyltransf"/>
</dbReference>
<protein>
    <submittedName>
        <fullName evidence="1">Uncharacterized protein</fullName>
    </submittedName>
</protein>
<dbReference type="SUPFAM" id="SSF51161">
    <property type="entry name" value="Trimeric LpxA-like enzymes"/>
    <property type="match status" value="1"/>
</dbReference>
<evidence type="ECO:0000313" key="2">
    <source>
        <dbReference type="Proteomes" id="UP000198238"/>
    </source>
</evidence>
<dbReference type="InterPro" id="IPR003737">
    <property type="entry name" value="GlcNAc_PI_deacetylase-related"/>
</dbReference>
<dbReference type="InterPro" id="IPR001451">
    <property type="entry name" value="Hexapep"/>
</dbReference>
<organism evidence="1 2">
    <name type="scientific">Neisseria chenwenguii</name>
    <dbReference type="NCBI Taxonomy" id="1853278"/>
    <lineage>
        <taxon>Bacteria</taxon>
        <taxon>Pseudomonadati</taxon>
        <taxon>Pseudomonadota</taxon>
        <taxon>Betaproteobacteria</taxon>
        <taxon>Neisseriales</taxon>
        <taxon>Neisseriaceae</taxon>
        <taxon>Neisseria</taxon>
    </lineage>
</organism>
<gene>
    <name evidence="1" type="ORF">BG910_07090</name>
</gene>
<name>A0A220S228_9NEIS</name>
<dbReference type="RefSeq" id="WP_089036240.1">
    <property type="nucleotide sequence ID" value="NZ_CP022278.1"/>
</dbReference>
<dbReference type="Gene3D" id="3.90.550.20">
    <property type="match status" value="1"/>
</dbReference>
<dbReference type="KEGG" id="nei:BG910_07090"/>
<proteinExistence type="predicted"/>
<dbReference type="InterPro" id="IPR008441">
    <property type="entry name" value="AfumC-like_glycosyl_Trfase"/>
</dbReference>
<dbReference type="Proteomes" id="UP000198238">
    <property type="component" value="Chromosome"/>
</dbReference>
<dbReference type="Pfam" id="PF00132">
    <property type="entry name" value="Hexapep"/>
    <property type="match status" value="1"/>
</dbReference>
<accession>A0A220S228</accession>
<dbReference type="InterPro" id="IPR024078">
    <property type="entry name" value="LmbE-like_dom_sf"/>
</dbReference>
<dbReference type="SUPFAM" id="SSF102588">
    <property type="entry name" value="LmbE-like"/>
    <property type="match status" value="1"/>
</dbReference>
<dbReference type="PANTHER" id="PTHR23416">
    <property type="entry name" value="SIALIC ACID SYNTHASE-RELATED"/>
    <property type="match status" value="1"/>
</dbReference>
<evidence type="ECO:0000313" key="1">
    <source>
        <dbReference type="EMBL" id="ASK27539.1"/>
    </source>
</evidence>
<dbReference type="EMBL" id="CP022278">
    <property type="protein sequence ID" value="ASK27539.1"/>
    <property type="molecule type" value="Genomic_DNA"/>
</dbReference>
<reference evidence="1 2" key="1">
    <citation type="submission" date="2017-06" db="EMBL/GenBank/DDBJ databases">
        <title>Neisseria chenwenguii sp. nov., isolated from the intestinal contents of Tibetan Plateau Pika in Yushu, Qinghai Province, China.</title>
        <authorList>
            <person name="Zhang G."/>
        </authorList>
    </citation>
    <scope>NUCLEOTIDE SEQUENCE [LARGE SCALE GENOMIC DNA]</scope>
    <source>
        <strain evidence="1 2">10023</strain>
    </source>
</reference>
<dbReference type="Pfam" id="PF05704">
    <property type="entry name" value="Caps_synth"/>
    <property type="match status" value="1"/>
</dbReference>
<dbReference type="Gene3D" id="2.160.10.10">
    <property type="entry name" value="Hexapeptide repeat proteins"/>
    <property type="match status" value="1"/>
</dbReference>
<dbReference type="CDD" id="cd04647">
    <property type="entry name" value="LbH_MAT_like"/>
    <property type="match status" value="1"/>
</dbReference>
<dbReference type="Pfam" id="PF02585">
    <property type="entry name" value="PIG-L"/>
    <property type="match status" value="1"/>
</dbReference>
<dbReference type="SUPFAM" id="SSF53448">
    <property type="entry name" value="Nucleotide-diphospho-sugar transferases"/>
    <property type="match status" value="1"/>
</dbReference>
<dbReference type="InterPro" id="IPR011004">
    <property type="entry name" value="Trimer_LpxA-like_sf"/>
</dbReference>
<dbReference type="Gene3D" id="3.40.50.10320">
    <property type="entry name" value="LmbE-like"/>
    <property type="match status" value="1"/>
</dbReference>
<sequence length="1193" mass="134717">MFNKKIKETNNIYAFWESKNGLPAYLDLCKQTWEKHIPNAKIHILNYQNLESYIGDIYDIEKLKTIPLAMQSDIISAAVLEKFGGLFLDIDCIATGDVFAIFDKIAQDKLVAFGRPNDFAIHLAVLYCKKPGNPILREWRKEAQDRLNNKPEKFGWAYFGNEIINPLLKSNRYRDDFYIIDRSVSGNILESCAIMDTDPSRAIADYKNFWFNECLGFSPAALELVTCRIISLHNSWTPEKYRNIRNIKEFLSNNIPIARLLEYVLSNKKTVSDSINYPILEGYLVSELNNKNIAVSRKYFRNMLVLDFNTAGRGFAFDITVSNGNTVSLDLVLRNFSSSEIETLPFFKNFAFEHNKARIAVCHNHADVLKRILECCDAFSITRPANTTQTALLTNAEHILADDTHINDVYIDLENIEIKNNKLFLSGIAFIKNVNVADWSDIDYKLIFKSKEKEYTKQLAKLHKTEITEQFSDGTCRYDKCYFTTFNQEGLDLTDIAFDNYELFLSLSAGGLTNQQKLRTTNHNLLRQPAFSGDIKGKWLYLDMLIINADIASTLVVHDKTKQPIVESFTDTAGNRLTVPKNSNNCFVRFEGRDNIVEIDPEANIHNLYIEMMGNGGTVKIGKQVSLHGTIRIGFGCEVRIGDRTSSTNPIYATCAEQTRLIIGSDCMFATNNQLRTDDAHAIYDVHTGKRTNKSKDIIIGDHVWIGYGATISGGTVIGSGSVVGAFSFVRNKFPNNCVIAGVPAKLVKKDIFWERPLLLNAQDEISFSGEELAQKSHCQPTQEIVNDAQKHAAPPTVSKNLDVFIHAHPDDIELFMSVAATQAINNGNNVVMLLMTSGDGGAKNRFLDAKNGSKVSYPEGRLKAHDAAIQYWLGGNSMQTKGRKTVGNHKIDFVHFDTKVASYNLMLPDGYKGIGFDANNYETLARLYEGNINEINSLDGNCYRGTSDLENTIVTLLQHYVNQNRNIVFHIPEFNAEQNKNSHSDHYLTGEIMRRIIAANHFGNVEVKLYADYENGGKPVNLSPEVEKEHRKVNSLVDDVLIANGRDEQVRKIHLPFLGKEYVTRSFTTQSLAELTEQILPTENGYPALERFLISALKARNIVHSKKYFRNMLIVDFNANGTAFSFDLTQAADNTVSVDLVLRNRASTEFDEHPLFKQFTFINNKARIAEKCSKEETLDWMARCLDGFLTVN</sequence>
<dbReference type="PANTHER" id="PTHR23416:SF78">
    <property type="entry name" value="LIPOPOLYSACCHARIDE BIOSYNTHESIS O-ACETYL TRANSFERASE WBBJ-RELATED"/>
    <property type="match status" value="1"/>
</dbReference>